<evidence type="ECO:0000313" key="3">
    <source>
        <dbReference type="Proteomes" id="UP000319209"/>
    </source>
</evidence>
<proteinExistence type="predicted"/>
<gene>
    <name evidence="2" type="ORF">FNB79_13285</name>
</gene>
<evidence type="ECO:0000313" key="2">
    <source>
        <dbReference type="EMBL" id="QDO94898.1"/>
    </source>
</evidence>
<sequence length="1003" mass="111838">MNNKKVYRFLVLFSIFMFVKQGYSQETFPKNDVTDSRPQTVAFTNATIIINPTTTVEKGTLLIKDGVIVSVSSTTEIPKGYTQIDLSGKYIYPSFIDMFNTYGQPEVKLPKRVNPFIKREQIQSSTKGPYNANEAIKSNYNSAAYFGVNEKRALKLRAQGFGAVASMRPDGIARGTATFVALGNENENSMVLKNIVASHYSFDKGSSTQDYPISPMGSIALLRQTFYDAKWYVSNPSRTFSDLTLEAIENHKDLPQIFEAKDWLTDIQVRKIGQEFNMDFIIKGGGNEYQRLEEIKQLNSSLIIPINFPSDYNVTDPVITDKITLADLKHWELAPSNPSRLEQEGISFAITTYPQENPSNFLENLRKAVAFGLTKEKALSSLTTTPAKLLKVDDLVGTLSKGKLANFIIADGDILENQTLLLENWVKGKPYVVHEVLNKNLLGEYTLEVGTLHTKLKLSLVKGKYVASLISSDGSENKADFRMDGELPVLQFVTNNIQYNLKGWQVSEPNKIVFKGTGTLNFKDEIVWSAEKITNGKLKDKKESSSNFDNLGAVFYPFLAFGNTSKITSENILITNVTIWTNEDTGILEGTDILLEDGKISKIGKHLSAKNVTVIDGTGKHLTPGIIDEHSHIALNGINEVAPNSSMVRMEDVVDSEDPGIYRALAGGVVAAQLLHGSSDPIGGQSALIKLKWGESPEGLKIKDADPFIKFALGENPKRSKSAPSIRFPRSLMGMEQFYTDAFTEALEYQKEWDTYNQLSKKQKAKAIMPRKNLVHEAMLEVITEKRFISSHSYQQKEMLMLMDVADRFSFTINTFTHALEGYRIADKMLEHGVGGSTFSDRWNFKWETRNAIPYNATIMNTVGVTTAINSDSGETIRHLNHEASKAIKYGNTSPEDALKMITLNPAKLLHLDDTMGSIKVGKSADVVLWSGPPLSIYSKAEKTIIEGAIYFDIEKDKTLRMTMQNERARILSKMDGLENGANPTKISKEKPEFDCEYIQMGN</sequence>
<dbReference type="InterPro" id="IPR006680">
    <property type="entry name" value="Amidohydro-rel"/>
</dbReference>
<evidence type="ECO:0000259" key="1">
    <source>
        <dbReference type="Pfam" id="PF01979"/>
    </source>
</evidence>
<dbReference type="RefSeq" id="WP_143381773.1">
    <property type="nucleotide sequence ID" value="NZ_CP041637.1"/>
</dbReference>
<dbReference type="Pfam" id="PF01979">
    <property type="entry name" value="Amidohydro_1"/>
    <property type="match status" value="2"/>
</dbReference>
<dbReference type="GO" id="GO:0016810">
    <property type="term" value="F:hydrolase activity, acting on carbon-nitrogen (but not peptide) bonds"/>
    <property type="evidence" value="ECO:0007669"/>
    <property type="project" value="InterPro"/>
</dbReference>
<dbReference type="OrthoDB" id="9802793at2"/>
<keyword evidence="2" id="KW-0378">Hydrolase</keyword>
<dbReference type="PANTHER" id="PTHR43135:SF3">
    <property type="entry name" value="ALPHA-D-RIBOSE 1-METHYLPHOSPHONATE 5-TRIPHOSPHATE DIPHOSPHATASE"/>
    <property type="match status" value="1"/>
</dbReference>
<dbReference type="Proteomes" id="UP000319209">
    <property type="component" value="Chromosome"/>
</dbReference>
<protein>
    <submittedName>
        <fullName evidence="2">Amidohydrolase family protein</fullName>
    </submittedName>
</protein>
<dbReference type="PANTHER" id="PTHR43135">
    <property type="entry name" value="ALPHA-D-RIBOSE 1-METHYLPHOSPHONATE 5-TRIPHOSPHATE DIPHOSPHATASE"/>
    <property type="match status" value="1"/>
</dbReference>
<dbReference type="EMBL" id="CP041637">
    <property type="protein sequence ID" value="QDO94898.1"/>
    <property type="molecule type" value="Genomic_DNA"/>
</dbReference>
<dbReference type="SUPFAM" id="SSF51338">
    <property type="entry name" value="Composite domain of metallo-dependent hydrolases"/>
    <property type="match status" value="2"/>
</dbReference>
<dbReference type="InterPro" id="IPR051781">
    <property type="entry name" value="Metallo-dep_Hydrolase"/>
</dbReference>
<organism evidence="2 3">
    <name type="scientific">Formosa sediminum</name>
    <dbReference type="NCBI Taxonomy" id="2594004"/>
    <lineage>
        <taxon>Bacteria</taxon>
        <taxon>Pseudomonadati</taxon>
        <taxon>Bacteroidota</taxon>
        <taxon>Flavobacteriia</taxon>
        <taxon>Flavobacteriales</taxon>
        <taxon>Flavobacteriaceae</taxon>
        <taxon>Formosa</taxon>
    </lineage>
</organism>
<feature type="domain" description="Amidohydrolase-related" evidence="1">
    <location>
        <begin position="864"/>
        <end position="964"/>
    </location>
</feature>
<dbReference type="InterPro" id="IPR032466">
    <property type="entry name" value="Metal_Hydrolase"/>
</dbReference>
<dbReference type="KEGG" id="fop:FNB79_13285"/>
<dbReference type="SUPFAM" id="SSF51556">
    <property type="entry name" value="Metallo-dependent hydrolases"/>
    <property type="match status" value="1"/>
</dbReference>
<reference evidence="2 3" key="1">
    <citation type="submission" date="2019-07" db="EMBL/GenBank/DDBJ databases">
        <title>Genome sequencing for Formosa sp. PS13.</title>
        <authorList>
            <person name="Park S.-J."/>
        </authorList>
    </citation>
    <scope>NUCLEOTIDE SEQUENCE [LARGE SCALE GENOMIC DNA]</scope>
    <source>
        <strain evidence="2 3">PS13</strain>
    </source>
</reference>
<name>A0A516GTQ6_9FLAO</name>
<feature type="domain" description="Amidohydrolase-related" evidence="1">
    <location>
        <begin position="345"/>
        <end position="430"/>
    </location>
</feature>
<keyword evidence="3" id="KW-1185">Reference proteome</keyword>
<dbReference type="InterPro" id="IPR011059">
    <property type="entry name" value="Metal-dep_hydrolase_composite"/>
</dbReference>
<dbReference type="Gene3D" id="2.30.40.10">
    <property type="entry name" value="Urease, subunit C, domain 1"/>
    <property type="match status" value="1"/>
</dbReference>
<dbReference type="Gene3D" id="3.20.20.140">
    <property type="entry name" value="Metal-dependent hydrolases"/>
    <property type="match status" value="2"/>
</dbReference>
<dbReference type="AlphaFoldDB" id="A0A516GTQ6"/>
<accession>A0A516GTQ6</accession>